<dbReference type="GO" id="GO:0016788">
    <property type="term" value="F:hydrolase activity, acting on ester bonds"/>
    <property type="evidence" value="ECO:0007669"/>
    <property type="project" value="InterPro"/>
</dbReference>
<organism evidence="2 3">
    <name type="scientific">Rhizopus oryzae</name>
    <name type="common">Mucormycosis agent</name>
    <name type="synonym">Rhizopus arrhizus var. delemar</name>
    <dbReference type="NCBI Taxonomy" id="64495"/>
    <lineage>
        <taxon>Eukaryota</taxon>
        <taxon>Fungi</taxon>
        <taxon>Fungi incertae sedis</taxon>
        <taxon>Mucoromycota</taxon>
        <taxon>Mucoromycotina</taxon>
        <taxon>Mucoromycetes</taxon>
        <taxon>Mucorales</taxon>
        <taxon>Mucorineae</taxon>
        <taxon>Rhizopodaceae</taxon>
        <taxon>Rhizopus</taxon>
    </lineage>
</organism>
<keyword evidence="3" id="KW-1185">Reference proteome</keyword>
<dbReference type="InterPro" id="IPR036514">
    <property type="entry name" value="SGNH_hydro_sf"/>
</dbReference>
<dbReference type="AlphaFoldDB" id="A0A9P6X5S1"/>
<keyword evidence="1" id="KW-1133">Transmembrane helix</keyword>
<proteinExistence type="predicted"/>
<gene>
    <name evidence="2" type="ORF">G6F64_007971</name>
</gene>
<evidence type="ECO:0000313" key="2">
    <source>
        <dbReference type="EMBL" id="KAG1305950.1"/>
    </source>
</evidence>
<name>A0A9P6X5S1_RHIOR</name>
<dbReference type="SUPFAM" id="SSF52266">
    <property type="entry name" value="SGNH hydrolase"/>
    <property type="match status" value="1"/>
</dbReference>
<evidence type="ECO:0000313" key="3">
    <source>
        <dbReference type="Proteomes" id="UP000716291"/>
    </source>
</evidence>
<dbReference type="EMBL" id="JAANQT010001242">
    <property type="protein sequence ID" value="KAG1305950.1"/>
    <property type="molecule type" value="Genomic_DNA"/>
</dbReference>
<sequence>MSSLIVYGDSYSDIHIESKRTNGPLWSQILSKQWDTSLISFAQSGSSICPSTTHENWLEKQVGQSLSNIQQGNIYAIFLGVTDMIDTKSDDKNEQWIQCIKDQVTFIRNKDPEARILILGVPALDFSPYAKAHEELRLKEKIMKFNVDLEEKVEEWKETEQIEFYNTYLMFSDLLGDPSSAHIDNVDDAYWEACQGQCKDQVNSYLWWDTIHMTGAGHTTLANSIASNEFFNIKATTPATTPFEEESSSGELETSSTGQTTMQDYTQCLSWLLLGCLVMMVFYSLRHNRYFVNIKNKIQSKTSKLYRKNHHDYTLV</sequence>
<dbReference type="Gene3D" id="3.40.50.1110">
    <property type="entry name" value="SGNH hydrolase"/>
    <property type="match status" value="1"/>
</dbReference>
<dbReference type="InterPro" id="IPR001087">
    <property type="entry name" value="GDSL"/>
</dbReference>
<keyword evidence="1" id="KW-0812">Transmembrane</keyword>
<dbReference type="Pfam" id="PF00657">
    <property type="entry name" value="Lipase_GDSL"/>
    <property type="match status" value="1"/>
</dbReference>
<feature type="transmembrane region" description="Helical" evidence="1">
    <location>
        <begin position="269"/>
        <end position="285"/>
    </location>
</feature>
<dbReference type="OrthoDB" id="1600564at2759"/>
<comment type="caution">
    <text evidence="2">The sequence shown here is derived from an EMBL/GenBank/DDBJ whole genome shotgun (WGS) entry which is preliminary data.</text>
</comment>
<evidence type="ECO:0008006" key="4">
    <source>
        <dbReference type="Google" id="ProtNLM"/>
    </source>
</evidence>
<evidence type="ECO:0000256" key="1">
    <source>
        <dbReference type="SAM" id="Phobius"/>
    </source>
</evidence>
<protein>
    <recommendedName>
        <fullName evidence="4">Carbohydrate esterase family 16 protein</fullName>
    </recommendedName>
</protein>
<reference evidence="2" key="1">
    <citation type="journal article" date="2020" name="Microb. Genom.">
        <title>Genetic diversity of clinical and environmental Mucorales isolates obtained from an investigation of mucormycosis cases among solid organ transplant recipients.</title>
        <authorList>
            <person name="Nguyen M.H."/>
            <person name="Kaul D."/>
            <person name="Muto C."/>
            <person name="Cheng S.J."/>
            <person name="Richter R.A."/>
            <person name="Bruno V.M."/>
            <person name="Liu G."/>
            <person name="Beyhan S."/>
            <person name="Sundermann A.J."/>
            <person name="Mounaud S."/>
            <person name="Pasculle A.W."/>
            <person name="Nierman W.C."/>
            <person name="Driscoll E."/>
            <person name="Cumbie R."/>
            <person name="Clancy C.J."/>
            <person name="Dupont C.L."/>
        </authorList>
    </citation>
    <scope>NUCLEOTIDE SEQUENCE</scope>
    <source>
        <strain evidence="2">GL11</strain>
    </source>
</reference>
<dbReference type="Proteomes" id="UP000716291">
    <property type="component" value="Unassembled WGS sequence"/>
</dbReference>
<keyword evidence="1" id="KW-0472">Membrane</keyword>
<accession>A0A9P6X5S1</accession>